<dbReference type="GO" id="GO:0000287">
    <property type="term" value="F:magnesium ion binding"/>
    <property type="evidence" value="ECO:0007669"/>
    <property type="project" value="UniProtKB-UniRule"/>
</dbReference>
<reference evidence="13 14" key="1">
    <citation type="submission" date="2016-10" db="EMBL/GenBank/DDBJ databases">
        <authorList>
            <person name="de Groot N.N."/>
        </authorList>
    </citation>
    <scope>NUCLEOTIDE SEQUENCE [LARGE SCALE GENOMIC DNA]</scope>
    <source>
        <strain evidence="13 14">DSM 16859</strain>
    </source>
</reference>
<dbReference type="GO" id="GO:0070402">
    <property type="term" value="F:NADPH binding"/>
    <property type="evidence" value="ECO:0007669"/>
    <property type="project" value="UniProtKB-UniRule"/>
</dbReference>
<keyword evidence="6 11" id="KW-0460">Magnesium</keyword>
<comment type="cofactor">
    <cofactor evidence="1 11">
        <name>FMN</name>
        <dbReference type="ChEBI" id="CHEBI:58210"/>
    </cofactor>
</comment>
<name>A0A1H9Q0V3_9ACTN</name>
<dbReference type="CDD" id="cd02811">
    <property type="entry name" value="IDI-2_FMN"/>
    <property type="match status" value="1"/>
</dbReference>
<feature type="binding site" evidence="11">
    <location>
        <position position="92"/>
    </location>
    <ligand>
        <name>FMN</name>
        <dbReference type="ChEBI" id="CHEBI:58210"/>
    </ligand>
</feature>
<feature type="binding site" evidence="11">
    <location>
        <position position="213"/>
    </location>
    <ligand>
        <name>FMN</name>
        <dbReference type="ChEBI" id="CHEBI:58210"/>
    </ligand>
</feature>
<evidence type="ECO:0000256" key="4">
    <source>
        <dbReference type="ARBA" id="ARBA00022643"/>
    </source>
</evidence>
<evidence type="ECO:0000313" key="13">
    <source>
        <dbReference type="EMBL" id="SER53599.1"/>
    </source>
</evidence>
<comment type="caution">
    <text evidence="11">Lacks conserved residue(s) required for the propagation of feature annotation.</text>
</comment>
<keyword evidence="3 11" id="KW-0285">Flavoprotein</keyword>
<evidence type="ECO:0000256" key="1">
    <source>
        <dbReference type="ARBA" id="ARBA00001917"/>
    </source>
</evidence>
<feature type="binding site" evidence="11">
    <location>
        <position position="183"/>
    </location>
    <ligand>
        <name>FMN</name>
        <dbReference type="ChEBI" id="CHEBI:58210"/>
    </ligand>
</feature>
<sequence length="353" mass="37962">MSTERKDQHVALAQKLRDESRPNGFDDIGFIHHSLAAIDVARVDLSTSVLGARWPLPFYINAMTGGSQRTARINAGLGRAARAAGVAIATGSQHIALRDASLEDSFRVVRREAPDAFVFANVGPTVSPEQARRAVQMLDADALQVHINPAQEIVMPEGDRQFSDWAQRIEAIAGAVPVPVLAKEVGFGLSRRSIEELARRGVRAADVSGAGGTNFIDIENHRRRRSEYGYLAGWGQSSAFCLLESLHLPPAVPLEILASGGVRHPLDVVRALALGARAVGVSGHFLHTLLDEGEEALIAELARWAEQLSSIMALMGCASLAELSKVDLLVTGRTAELARLRGIDLAALAHRQH</sequence>
<keyword evidence="7 11" id="KW-0521">NADP</keyword>
<dbReference type="PANTHER" id="PTHR43665:SF1">
    <property type="entry name" value="ISOPENTENYL-DIPHOSPHATE DELTA-ISOMERASE"/>
    <property type="match status" value="1"/>
</dbReference>
<comment type="cofactor">
    <cofactor evidence="11">
        <name>Mg(2+)</name>
        <dbReference type="ChEBI" id="CHEBI:18420"/>
    </cofactor>
</comment>
<dbReference type="EC" id="5.3.3.2" evidence="11"/>
<protein>
    <recommendedName>
        <fullName evidence="11">Isopentenyl-diphosphate delta-isomerase</fullName>
        <shortName evidence="11">IPP isomerase</shortName>
        <ecNumber evidence="11">5.3.3.2</ecNumber>
    </recommendedName>
    <alternativeName>
        <fullName evidence="11">Isopentenyl diphosphate:dimethylallyl diphosphate isomerase</fullName>
    </alternativeName>
    <alternativeName>
        <fullName evidence="11">Isopentenyl pyrophosphate isomerase</fullName>
    </alternativeName>
    <alternativeName>
        <fullName evidence="11">Type 2 isopentenyl diphosphate isomerase</fullName>
        <shortName evidence="11">IDI-2</shortName>
    </alternativeName>
</protein>
<evidence type="ECO:0000256" key="11">
    <source>
        <dbReference type="HAMAP-Rule" id="MF_00354"/>
    </source>
</evidence>
<feature type="binding site" evidence="11">
    <location>
        <begin position="282"/>
        <end position="283"/>
    </location>
    <ligand>
        <name>FMN</name>
        <dbReference type="ChEBI" id="CHEBI:58210"/>
    </ligand>
</feature>
<dbReference type="InterPro" id="IPR011179">
    <property type="entry name" value="IPdP_isomerase"/>
</dbReference>
<dbReference type="GO" id="GO:0008299">
    <property type="term" value="P:isoprenoid biosynthetic process"/>
    <property type="evidence" value="ECO:0007669"/>
    <property type="project" value="UniProtKB-UniRule"/>
</dbReference>
<dbReference type="InterPro" id="IPR000262">
    <property type="entry name" value="FMN-dep_DH"/>
</dbReference>
<feature type="binding site" evidence="11">
    <location>
        <begin position="5"/>
        <end position="6"/>
    </location>
    <ligand>
        <name>substrate</name>
    </ligand>
</feature>
<feature type="domain" description="FMN-dependent dehydrogenase" evidence="12">
    <location>
        <begin position="160"/>
        <end position="325"/>
    </location>
</feature>
<gene>
    <name evidence="11" type="primary">fni</name>
    <name evidence="13" type="ORF">SAMN05443377_10241</name>
</gene>
<dbReference type="NCBIfam" id="TIGR02151">
    <property type="entry name" value="IPP_isom_2"/>
    <property type="match status" value="1"/>
</dbReference>
<keyword evidence="14" id="KW-1185">Reference proteome</keyword>
<dbReference type="GO" id="GO:0005737">
    <property type="term" value="C:cytoplasm"/>
    <property type="evidence" value="ECO:0007669"/>
    <property type="project" value="UniProtKB-SubCell"/>
</dbReference>
<dbReference type="RefSeq" id="WP_091966955.1">
    <property type="nucleotide sequence ID" value="NZ_FOGZ01000002.1"/>
</dbReference>
<evidence type="ECO:0000256" key="5">
    <source>
        <dbReference type="ARBA" id="ARBA00022723"/>
    </source>
</evidence>
<evidence type="ECO:0000256" key="9">
    <source>
        <dbReference type="ARBA" id="ARBA00023235"/>
    </source>
</evidence>
<dbReference type="OrthoDB" id="9795032at2"/>
<evidence type="ECO:0000256" key="3">
    <source>
        <dbReference type="ARBA" id="ARBA00022630"/>
    </source>
</evidence>
<evidence type="ECO:0000256" key="10">
    <source>
        <dbReference type="ARBA" id="ARBA00025810"/>
    </source>
</evidence>
<feature type="binding site" evidence="11">
    <location>
        <position position="121"/>
    </location>
    <ligand>
        <name>FMN</name>
        <dbReference type="ChEBI" id="CHEBI:58210"/>
    </ligand>
</feature>
<dbReference type="HAMAP" id="MF_00354">
    <property type="entry name" value="Idi_2"/>
    <property type="match status" value="1"/>
</dbReference>
<proteinExistence type="inferred from homology"/>
<feature type="binding site" evidence="11">
    <location>
        <position position="208"/>
    </location>
    <ligand>
        <name>FMN</name>
        <dbReference type="ChEBI" id="CHEBI:58210"/>
    </ligand>
</feature>
<comment type="function">
    <text evidence="11">Involved in the biosynthesis of isoprenoids. Catalyzes the 1,3-allylic rearrangement of the homoallylic substrate isopentenyl (IPP) to its allylic isomer, dimethylallyl diphosphate (DMAPP).</text>
</comment>
<keyword evidence="8 11" id="KW-0414">Isoprene biosynthesis</keyword>
<dbReference type="Pfam" id="PF01070">
    <property type="entry name" value="FMN_dh"/>
    <property type="match status" value="1"/>
</dbReference>
<dbReference type="PIRSF" id="PIRSF003314">
    <property type="entry name" value="IPP_isomerase"/>
    <property type="match status" value="1"/>
</dbReference>
<dbReference type="InterPro" id="IPR013785">
    <property type="entry name" value="Aldolase_TIM"/>
</dbReference>
<keyword evidence="9 11" id="KW-0413">Isomerase</keyword>
<feature type="binding site" evidence="11">
    <location>
        <begin position="261"/>
        <end position="263"/>
    </location>
    <ligand>
        <name>FMN</name>
        <dbReference type="ChEBI" id="CHEBI:58210"/>
    </ligand>
</feature>
<dbReference type="AlphaFoldDB" id="A0A1H9Q0V3"/>
<dbReference type="STRING" id="64702.SAMN05443377_10241"/>
<keyword evidence="4 11" id="KW-0288">FMN</keyword>
<evidence type="ECO:0000256" key="7">
    <source>
        <dbReference type="ARBA" id="ARBA00022857"/>
    </source>
</evidence>
<evidence type="ECO:0000313" key="14">
    <source>
        <dbReference type="Proteomes" id="UP000198815"/>
    </source>
</evidence>
<comment type="similarity">
    <text evidence="11">Belongs to the IPP isomerase type 2 family.</text>
</comment>
<dbReference type="Proteomes" id="UP000198815">
    <property type="component" value="Unassembled WGS sequence"/>
</dbReference>
<organism evidence="13 14">
    <name type="scientific">Propionibacterium cyclohexanicum</name>
    <dbReference type="NCBI Taxonomy" id="64702"/>
    <lineage>
        <taxon>Bacteria</taxon>
        <taxon>Bacillati</taxon>
        <taxon>Actinomycetota</taxon>
        <taxon>Actinomycetes</taxon>
        <taxon>Propionibacteriales</taxon>
        <taxon>Propionibacteriaceae</taxon>
        <taxon>Propionibacterium</taxon>
    </lineage>
</organism>
<comment type="catalytic activity">
    <reaction evidence="11">
        <text>isopentenyl diphosphate = dimethylallyl diphosphate</text>
        <dbReference type="Rhea" id="RHEA:23284"/>
        <dbReference type="ChEBI" id="CHEBI:57623"/>
        <dbReference type="ChEBI" id="CHEBI:128769"/>
        <dbReference type="EC" id="5.3.3.2"/>
    </reaction>
</comment>
<evidence type="ECO:0000259" key="12">
    <source>
        <dbReference type="Pfam" id="PF01070"/>
    </source>
</evidence>
<accession>A0A1H9Q0V3</accession>
<evidence type="ECO:0000256" key="6">
    <source>
        <dbReference type="ARBA" id="ARBA00022842"/>
    </source>
</evidence>
<feature type="binding site" evidence="11">
    <location>
        <position position="151"/>
    </location>
    <ligand>
        <name>substrate</name>
    </ligand>
</feature>
<feature type="binding site" evidence="11">
    <location>
        <begin position="92"/>
        <end position="94"/>
    </location>
    <ligand>
        <name>substrate</name>
    </ligand>
</feature>
<comment type="subunit">
    <text evidence="10 11">Homooctamer. Dimer of tetramers.</text>
</comment>
<dbReference type="SUPFAM" id="SSF51395">
    <property type="entry name" value="FMN-linked oxidoreductases"/>
    <property type="match status" value="1"/>
</dbReference>
<comment type="cofactor">
    <cofactor evidence="11">
        <name>NADPH</name>
        <dbReference type="ChEBI" id="CHEBI:57783"/>
    </cofactor>
</comment>
<dbReference type="Gene3D" id="3.20.20.70">
    <property type="entry name" value="Aldolase class I"/>
    <property type="match status" value="1"/>
</dbReference>
<evidence type="ECO:0000256" key="2">
    <source>
        <dbReference type="ARBA" id="ARBA00022490"/>
    </source>
</evidence>
<dbReference type="GO" id="GO:0016491">
    <property type="term" value="F:oxidoreductase activity"/>
    <property type="evidence" value="ECO:0007669"/>
    <property type="project" value="InterPro"/>
</dbReference>
<dbReference type="GO" id="GO:0004452">
    <property type="term" value="F:isopentenyl-diphosphate delta-isomerase activity"/>
    <property type="evidence" value="ECO:0007669"/>
    <property type="project" value="UniProtKB-UniRule"/>
</dbReference>
<dbReference type="GO" id="GO:0010181">
    <property type="term" value="F:FMN binding"/>
    <property type="evidence" value="ECO:0007669"/>
    <property type="project" value="UniProtKB-UniRule"/>
</dbReference>
<keyword evidence="5 11" id="KW-0479">Metal-binding</keyword>
<feature type="binding site" evidence="11">
    <location>
        <begin position="62"/>
        <end position="64"/>
    </location>
    <ligand>
        <name>FMN</name>
        <dbReference type="ChEBI" id="CHEBI:58210"/>
    </ligand>
</feature>
<keyword evidence="2 11" id="KW-0963">Cytoplasm</keyword>
<dbReference type="PANTHER" id="PTHR43665">
    <property type="entry name" value="ISOPENTENYL-DIPHOSPHATE DELTA-ISOMERASE"/>
    <property type="match status" value="1"/>
</dbReference>
<evidence type="ECO:0000256" key="8">
    <source>
        <dbReference type="ARBA" id="ARBA00023229"/>
    </source>
</evidence>
<dbReference type="EMBL" id="FOGZ01000002">
    <property type="protein sequence ID" value="SER53599.1"/>
    <property type="molecule type" value="Genomic_DNA"/>
</dbReference>
<comment type="subcellular location">
    <subcellularLocation>
        <location evidence="11">Cytoplasm</location>
    </subcellularLocation>
</comment>
<feature type="binding site" evidence="11">
    <location>
        <position position="152"/>
    </location>
    <ligand>
        <name>Mg(2+)</name>
        <dbReference type="ChEBI" id="CHEBI:18420"/>
    </ligand>
</feature>